<feature type="transmembrane region" description="Helical" evidence="2">
    <location>
        <begin position="453"/>
        <end position="473"/>
    </location>
</feature>
<comment type="caution">
    <text evidence="3">The sequence shown here is derived from an EMBL/GenBank/DDBJ whole genome shotgun (WGS) entry which is preliminary data.</text>
</comment>
<accession>A0A0M0K525</accession>
<evidence type="ECO:0000313" key="4">
    <source>
        <dbReference type="Proteomes" id="UP000037460"/>
    </source>
</evidence>
<proteinExistence type="predicted"/>
<sequence>MPTLVHPWTEAAKLSVLRKYVYDNSVDIFVAETNVSDLIIGSRGGIDESMLAEANDALDSHFVRADDVIRLGAFDGVEMVATYQHGEMASEETLIDGGHMFGYTTCETYGRCPSTPERRMYVGSRCSHLGLEGCMVPDDNNYERTAEVHIPQACAIPTHFYPGCLFPGALNYNPANFDPNATINQGSWCVPRVTGCLDPLAFNYNPFATVDNVSACVTMRRGCTSPTALNFDVSARHHGYCYERVQGCLDPAAFNYRCGSNGATMPTPCAMDSSHSIIGGPTASGVVTVHAASVCNYFTSSTAALASEIDGQIASAELAAANDPSIRAFMFRLEMEYVADADVSAVSEATLGSMHSTFTILHPARDPMRTGLAVRAGSVVFTASYDVYGATQLRAVRASLEPHTASTDALNAFLAATGAPDALTLPRFNVTFYKTPPLSEAGSALSLEGAISLSVFVIAIAIGIGAALVVYMLRQRRLALAKIFPEASEEASQIEKLQMSPKATRAGGRARPEVQLSPNASPMPSPPPSARAASYMDTAGVSGAEHQAEHEG</sequence>
<evidence type="ECO:0000256" key="1">
    <source>
        <dbReference type="SAM" id="MobiDB-lite"/>
    </source>
</evidence>
<evidence type="ECO:0000313" key="3">
    <source>
        <dbReference type="EMBL" id="KOO33717.1"/>
    </source>
</evidence>
<name>A0A0M0K525_9EUKA</name>
<reference evidence="4" key="1">
    <citation type="journal article" date="2015" name="PLoS Genet.">
        <title>Genome Sequence and Transcriptome Analyses of Chrysochromulina tobin: Metabolic Tools for Enhanced Algal Fitness in the Prominent Order Prymnesiales (Haptophyceae).</title>
        <authorList>
            <person name="Hovde B.T."/>
            <person name="Deodato C.R."/>
            <person name="Hunsperger H.M."/>
            <person name="Ryken S.A."/>
            <person name="Yost W."/>
            <person name="Jha R.K."/>
            <person name="Patterson J."/>
            <person name="Monnat R.J. Jr."/>
            <person name="Barlow S.B."/>
            <person name="Starkenburg S.R."/>
            <person name="Cattolico R.A."/>
        </authorList>
    </citation>
    <scope>NUCLEOTIDE SEQUENCE</scope>
    <source>
        <strain evidence="4">CCMP291</strain>
    </source>
</reference>
<dbReference type="EMBL" id="JWZX01001444">
    <property type="protein sequence ID" value="KOO33717.1"/>
    <property type="molecule type" value="Genomic_DNA"/>
</dbReference>
<dbReference type="AlphaFoldDB" id="A0A0M0K525"/>
<evidence type="ECO:0000256" key="2">
    <source>
        <dbReference type="SAM" id="Phobius"/>
    </source>
</evidence>
<feature type="region of interest" description="Disordered" evidence="1">
    <location>
        <begin position="495"/>
        <end position="552"/>
    </location>
</feature>
<protein>
    <submittedName>
        <fullName evidence="3">Uncharacterized protein</fullName>
    </submittedName>
</protein>
<gene>
    <name evidence="3" type="ORF">Ctob_013038</name>
</gene>
<keyword evidence="2" id="KW-0812">Transmembrane</keyword>
<keyword evidence="4" id="KW-1185">Reference proteome</keyword>
<organism evidence="3 4">
    <name type="scientific">Chrysochromulina tobinii</name>
    <dbReference type="NCBI Taxonomy" id="1460289"/>
    <lineage>
        <taxon>Eukaryota</taxon>
        <taxon>Haptista</taxon>
        <taxon>Haptophyta</taxon>
        <taxon>Prymnesiophyceae</taxon>
        <taxon>Prymnesiales</taxon>
        <taxon>Chrysochromulinaceae</taxon>
        <taxon>Chrysochromulina</taxon>
    </lineage>
</organism>
<keyword evidence="2" id="KW-1133">Transmembrane helix</keyword>
<dbReference type="Proteomes" id="UP000037460">
    <property type="component" value="Unassembled WGS sequence"/>
</dbReference>
<keyword evidence="2" id="KW-0472">Membrane</keyword>